<feature type="domain" description="4Fe-4S ferredoxin-type" evidence="2">
    <location>
        <begin position="156"/>
        <end position="185"/>
    </location>
</feature>
<name>X1BX57_9ZZZZ</name>
<accession>X1BX57</accession>
<comment type="caution">
    <text evidence="3">The sequence shown here is derived from an EMBL/GenBank/DDBJ whole genome shotgun (WGS) entry which is preliminary data.</text>
</comment>
<dbReference type="SUPFAM" id="SSF52518">
    <property type="entry name" value="Thiamin diphosphate-binding fold (THDP-binding)"/>
    <property type="match status" value="1"/>
</dbReference>
<dbReference type="GO" id="GO:0045333">
    <property type="term" value="P:cellular respiration"/>
    <property type="evidence" value="ECO:0007669"/>
    <property type="project" value="UniProtKB-ARBA"/>
</dbReference>
<dbReference type="Gene3D" id="3.30.70.20">
    <property type="match status" value="1"/>
</dbReference>
<evidence type="ECO:0000259" key="2">
    <source>
        <dbReference type="PROSITE" id="PS51379"/>
    </source>
</evidence>
<dbReference type="Pfam" id="PF00037">
    <property type="entry name" value="Fer4"/>
    <property type="match status" value="1"/>
</dbReference>
<dbReference type="GO" id="GO:0016625">
    <property type="term" value="F:oxidoreductase activity, acting on the aldehyde or oxo group of donors, iron-sulfur protein as acceptor"/>
    <property type="evidence" value="ECO:0007669"/>
    <property type="project" value="UniProtKB-ARBA"/>
</dbReference>
<sequence>NDERKVVAFIGDATLFHAGLPGIINAVVQNHNVTLIIMENGTTAMTGHQPRPGTGEVGDKIPLLPLLEALGVQFIRQADTYNQAKLASHIKEALDHDGFSVVVAAHPCMLKFTRGRQRKHPGVPLPSVKIDPATCDLSRVCIEAFGCPSFQVAEDGSVTVNEDLCIGDGSCRQTCPREAIALPAKGGAQ</sequence>
<evidence type="ECO:0000256" key="1">
    <source>
        <dbReference type="ARBA" id="ARBA00023002"/>
    </source>
</evidence>
<evidence type="ECO:0000313" key="3">
    <source>
        <dbReference type="EMBL" id="GAG76746.1"/>
    </source>
</evidence>
<protein>
    <recommendedName>
        <fullName evidence="2">4Fe-4S ferredoxin-type domain-containing protein</fullName>
    </recommendedName>
</protein>
<reference evidence="3" key="1">
    <citation type="journal article" date="2014" name="Front. Microbiol.">
        <title>High frequency of phylogenetically diverse reductive dehalogenase-homologous genes in deep subseafloor sedimentary metagenomes.</title>
        <authorList>
            <person name="Kawai M."/>
            <person name="Futagami T."/>
            <person name="Toyoda A."/>
            <person name="Takaki Y."/>
            <person name="Nishi S."/>
            <person name="Hori S."/>
            <person name="Arai W."/>
            <person name="Tsubouchi T."/>
            <person name="Morono Y."/>
            <person name="Uchiyama I."/>
            <person name="Ito T."/>
            <person name="Fujiyama A."/>
            <person name="Inagaki F."/>
            <person name="Takami H."/>
        </authorList>
    </citation>
    <scope>NUCLEOTIDE SEQUENCE</scope>
    <source>
        <strain evidence="3">Expedition CK06-06</strain>
    </source>
</reference>
<dbReference type="InterPro" id="IPR011766">
    <property type="entry name" value="TPP_enzyme_TPP-bd"/>
</dbReference>
<gene>
    <name evidence="3" type="ORF">S01H4_35173</name>
</gene>
<dbReference type="Gene3D" id="3.40.50.970">
    <property type="match status" value="1"/>
</dbReference>
<dbReference type="AlphaFoldDB" id="X1BX57"/>
<dbReference type="GO" id="GO:0030976">
    <property type="term" value="F:thiamine pyrophosphate binding"/>
    <property type="evidence" value="ECO:0007669"/>
    <property type="project" value="InterPro"/>
</dbReference>
<dbReference type="InterPro" id="IPR051457">
    <property type="entry name" value="2-oxoacid:Fd_oxidoreductase"/>
</dbReference>
<keyword evidence="1" id="KW-0560">Oxidoreductase</keyword>
<dbReference type="InterPro" id="IPR017896">
    <property type="entry name" value="4Fe4S_Fe-S-bd"/>
</dbReference>
<dbReference type="PANTHER" id="PTHR48084">
    <property type="entry name" value="2-OXOGLUTARATE OXIDOREDUCTASE SUBUNIT KORB-RELATED"/>
    <property type="match status" value="1"/>
</dbReference>
<proteinExistence type="predicted"/>
<dbReference type="EMBL" id="BART01018671">
    <property type="protein sequence ID" value="GAG76746.1"/>
    <property type="molecule type" value="Genomic_DNA"/>
</dbReference>
<dbReference type="Pfam" id="PF02775">
    <property type="entry name" value="TPP_enzyme_C"/>
    <property type="match status" value="1"/>
</dbReference>
<organism evidence="3">
    <name type="scientific">marine sediment metagenome</name>
    <dbReference type="NCBI Taxonomy" id="412755"/>
    <lineage>
        <taxon>unclassified sequences</taxon>
        <taxon>metagenomes</taxon>
        <taxon>ecological metagenomes</taxon>
    </lineage>
</organism>
<dbReference type="PROSITE" id="PS51379">
    <property type="entry name" value="4FE4S_FER_2"/>
    <property type="match status" value="1"/>
</dbReference>
<dbReference type="InterPro" id="IPR029061">
    <property type="entry name" value="THDP-binding"/>
</dbReference>
<dbReference type="SUPFAM" id="SSF54862">
    <property type="entry name" value="4Fe-4S ferredoxins"/>
    <property type="match status" value="1"/>
</dbReference>
<feature type="non-terminal residue" evidence="3">
    <location>
        <position position="1"/>
    </location>
</feature>